<dbReference type="GO" id="GO:0005634">
    <property type="term" value="C:nucleus"/>
    <property type="evidence" value="ECO:0007669"/>
    <property type="project" value="TreeGrafter"/>
</dbReference>
<reference evidence="3 4" key="1">
    <citation type="journal article" date="2015" name="Parasit. Vectors">
        <title>Draft genome of the scabies mite.</title>
        <authorList>
            <person name="Rider S.D.Jr."/>
            <person name="Morgan M.S."/>
            <person name="Arlian L.G."/>
        </authorList>
    </citation>
    <scope>NUCLEOTIDE SEQUENCE [LARGE SCALE GENOMIC DNA]</scope>
    <source>
        <strain evidence="3">Arlian Lab</strain>
    </source>
</reference>
<dbReference type="AlphaFoldDB" id="A0A132AIZ4"/>
<dbReference type="InterPro" id="IPR049121">
    <property type="entry name" value="TdIF1_C"/>
</dbReference>
<dbReference type="OrthoDB" id="5860246at2759"/>
<dbReference type="GO" id="GO:0003677">
    <property type="term" value="F:DNA binding"/>
    <property type="evidence" value="ECO:0007669"/>
    <property type="project" value="InterPro"/>
</dbReference>
<organism evidence="3 4">
    <name type="scientific">Sarcoptes scabiei</name>
    <name type="common">Itch mite</name>
    <name type="synonym">Acarus scabiei</name>
    <dbReference type="NCBI Taxonomy" id="52283"/>
    <lineage>
        <taxon>Eukaryota</taxon>
        <taxon>Metazoa</taxon>
        <taxon>Ecdysozoa</taxon>
        <taxon>Arthropoda</taxon>
        <taxon>Chelicerata</taxon>
        <taxon>Arachnida</taxon>
        <taxon>Acari</taxon>
        <taxon>Acariformes</taxon>
        <taxon>Sarcoptiformes</taxon>
        <taxon>Astigmata</taxon>
        <taxon>Psoroptidia</taxon>
        <taxon>Sarcoptoidea</taxon>
        <taxon>Sarcoptidae</taxon>
        <taxon>Sarcoptinae</taxon>
        <taxon>Sarcoptes</taxon>
    </lineage>
</organism>
<dbReference type="EMBL" id="JXLN01016100">
    <property type="protein sequence ID" value="KPM10954.1"/>
    <property type="molecule type" value="Genomic_DNA"/>
</dbReference>
<protein>
    <recommendedName>
        <fullName evidence="2">TdIF1 C-terminal domain-containing protein</fullName>
    </recommendedName>
</protein>
<dbReference type="PANTHER" id="PTHR23399:SF2">
    <property type="entry name" value="DEOXYNUCLEOTIDYLTRANSFERASE TERMINAL-INTERACTING PROTEIN 1"/>
    <property type="match status" value="1"/>
</dbReference>
<feature type="domain" description="TdIF1 C-terminal" evidence="2">
    <location>
        <begin position="116"/>
        <end position="213"/>
    </location>
</feature>
<dbReference type="Pfam" id="PF21229">
    <property type="entry name" value="TdIF1_2nd"/>
    <property type="match status" value="1"/>
</dbReference>
<evidence type="ECO:0000256" key="1">
    <source>
        <dbReference type="SAM" id="MobiDB-lite"/>
    </source>
</evidence>
<name>A0A132AIZ4_SARSC</name>
<dbReference type="Proteomes" id="UP000616769">
    <property type="component" value="Unassembled WGS sequence"/>
</dbReference>
<dbReference type="InterPro" id="IPR026064">
    <property type="entry name" value="TdIF1"/>
</dbReference>
<feature type="region of interest" description="Disordered" evidence="1">
    <location>
        <begin position="49"/>
        <end position="96"/>
    </location>
</feature>
<gene>
    <name evidence="3" type="ORF">QR98_0095190</name>
</gene>
<feature type="compositionally biased region" description="Basic residues" evidence="1">
    <location>
        <begin position="66"/>
        <end position="75"/>
    </location>
</feature>
<evidence type="ECO:0000313" key="4">
    <source>
        <dbReference type="Proteomes" id="UP000616769"/>
    </source>
</evidence>
<evidence type="ECO:0000259" key="2">
    <source>
        <dbReference type="Pfam" id="PF21229"/>
    </source>
</evidence>
<evidence type="ECO:0000313" key="3">
    <source>
        <dbReference type="EMBL" id="KPM10954.1"/>
    </source>
</evidence>
<proteinExistence type="predicted"/>
<dbReference type="VEuPathDB" id="VectorBase:SSCA010393"/>
<dbReference type="PANTHER" id="PTHR23399">
    <property type="entry name" value="DEOXYNUCLEOTIDYLTRANSFERASE TERMINAL-INTERACTING PROTEIN 1"/>
    <property type="match status" value="1"/>
</dbReference>
<accession>A0A132AIZ4</accession>
<comment type="caution">
    <text evidence="3">The sequence shown here is derived from an EMBL/GenBank/DDBJ whole genome shotgun (WGS) entry which is preliminary data.</text>
</comment>
<dbReference type="GO" id="GO:0031491">
    <property type="term" value="F:nucleosome binding"/>
    <property type="evidence" value="ECO:0007669"/>
    <property type="project" value="TreeGrafter"/>
</dbReference>
<sequence length="295" mass="34272">MHRILEEAKKLYPLANEDQFLKQLIDDDCRYSEELMNGKSSTIQRNFTINRNNRTRPSVKYNRGAIKSKSKRKRKESSFQDNSNRNRNRNLKSNQSNFNRIECDDSKWDPSRLTTETLFVLGSKANKALGFGSTRGRLYSKHSELFRYIGDHEDKEWLHKNRLMPPTGGKAYLLVKDDIIDLINSNEYRDVPGVNVEDMGAGFTVPQLMIDKIIESMRSLRKIRSKNRKSTKDSEMIEQLQYDDGEFDNSILEDSDVTKTTNNHNNSIIHDGLNSKLISRVKLQMKRIEFDIGAK</sequence>